<evidence type="ECO:0000259" key="2">
    <source>
        <dbReference type="Pfam" id="PF01471"/>
    </source>
</evidence>
<sequence>MKAKAILRTALVATAVTGLAFTSMGPAPAAQASVATCQNVDTSMKKKLRVGDSGMSVMLLQCVLQDLNFIVEVDGKFGPKTLGAVKTMQAWNGLSIDGVVGAQTWRLLLAKSDRY</sequence>
<protein>
    <recommendedName>
        <fullName evidence="2">Peptidoglycan binding-like domain-containing protein</fullName>
    </recommendedName>
</protein>
<feature type="chain" id="PRO_5013114104" description="Peptidoglycan binding-like domain-containing protein" evidence="1">
    <location>
        <begin position="30"/>
        <end position="115"/>
    </location>
</feature>
<dbReference type="AlphaFoldDB" id="A0A1R4GCJ1"/>
<dbReference type="GeneID" id="303173696"/>
<reference evidence="3 4" key="1">
    <citation type="submission" date="2017-02" db="EMBL/GenBank/DDBJ databases">
        <authorList>
            <person name="Peterson S.W."/>
        </authorList>
    </citation>
    <scope>NUCLEOTIDE SEQUENCE [LARGE SCALE GENOMIC DNA]</scope>
    <source>
        <strain evidence="3 4">LMG 22410</strain>
    </source>
</reference>
<dbReference type="EMBL" id="FUHU01000043">
    <property type="protein sequence ID" value="SJM65827.1"/>
    <property type="molecule type" value="Genomic_DNA"/>
</dbReference>
<feature type="signal peptide" evidence="1">
    <location>
        <begin position="1"/>
        <end position="29"/>
    </location>
</feature>
<dbReference type="SUPFAM" id="SSF47090">
    <property type="entry name" value="PGBD-like"/>
    <property type="match status" value="1"/>
</dbReference>
<gene>
    <name evidence="3" type="ORF">CZ674_10810</name>
</gene>
<keyword evidence="1" id="KW-0732">Signal</keyword>
<dbReference type="InterPro" id="IPR036366">
    <property type="entry name" value="PGBDSf"/>
</dbReference>
<evidence type="ECO:0000256" key="1">
    <source>
        <dbReference type="SAM" id="SignalP"/>
    </source>
</evidence>
<evidence type="ECO:0000313" key="3">
    <source>
        <dbReference type="EMBL" id="SJM65827.1"/>
    </source>
</evidence>
<dbReference type="OrthoDB" id="8210007at2"/>
<dbReference type="Gene3D" id="1.10.101.10">
    <property type="entry name" value="PGBD-like superfamily/PGBD"/>
    <property type="match status" value="1"/>
</dbReference>
<accession>A0A1R4GCJ1</accession>
<proteinExistence type="predicted"/>
<organism evidence="3 4">
    <name type="scientific">Agrococcus casei LMG 22410</name>
    <dbReference type="NCBI Taxonomy" id="1255656"/>
    <lineage>
        <taxon>Bacteria</taxon>
        <taxon>Bacillati</taxon>
        <taxon>Actinomycetota</taxon>
        <taxon>Actinomycetes</taxon>
        <taxon>Micrococcales</taxon>
        <taxon>Microbacteriaceae</taxon>
        <taxon>Agrococcus</taxon>
    </lineage>
</organism>
<feature type="domain" description="Peptidoglycan binding-like" evidence="2">
    <location>
        <begin position="56"/>
        <end position="108"/>
    </location>
</feature>
<dbReference type="InterPro" id="IPR036365">
    <property type="entry name" value="PGBD-like_sf"/>
</dbReference>
<name>A0A1R4GCJ1_9MICO</name>
<dbReference type="Proteomes" id="UP000195787">
    <property type="component" value="Unassembled WGS sequence"/>
</dbReference>
<dbReference type="InterPro" id="IPR002477">
    <property type="entry name" value="Peptidoglycan-bd-like"/>
</dbReference>
<dbReference type="RefSeq" id="WP_086992560.1">
    <property type="nucleotide sequence ID" value="NZ_FUHU01000043.1"/>
</dbReference>
<keyword evidence="4" id="KW-1185">Reference proteome</keyword>
<dbReference type="Pfam" id="PF01471">
    <property type="entry name" value="PG_binding_1"/>
    <property type="match status" value="1"/>
</dbReference>
<evidence type="ECO:0000313" key="4">
    <source>
        <dbReference type="Proteomes" id="UP000195787"/>
    </source>
</evidence>